<dbReference type="Gene3D" id="2.40.420.20">
    <property type="match status" value="1"/>
</dbReference>
<evidence type="ECO:0000313" key="6">
    <source>
        <dbReference type="EMBL" id="SNS64925.1"/>
    </source>
</evidence>
<dbReference type="Gene3D" id="2.40.30.170">
    <property type="match status" value="1"/>
</dbReference>
<dbReference type="EMBL" id="FZOT01000004">
    <property type="protein sequence ID" value="SNS64925.1"/>
    <property type="molecule type" value="Genomic_DNA"/>
</dbReference>
<dbReference type="GO" id="GO:0030288">
    <property type="term" value="C:outer membrane-bounded periplasmic space"/>
    <property type="evidence" value="ECO:0007669"/>
    <property type="project" value="TreeGrafter"/>
</dbReference>
<dbReference type="InterPro" id="IPR058790">
    <property type="entry name" value="BSH_CusB"/>
</dbReference>
<accession>A0A239G7H3</accession>
<reference evidence="6 7" key="1">
    <citation type="submission" date="2017-06" db="EMBL/GenBank/DDBJ databases">
        <authorList>
            <person name="Kim H.J."/>
            <person name="Triplett B.A."/>
        </authorList>
    </citation>
    <scope>NUCLEOTIDE SEQUENCE [LARGE SCALE GENOMIC DNA]</scope>
    <source>
        <strain evidence="6 7">U15</strain>
    </source>
</reference>
<dbReference type="GO" id="GO:0060003">
    <property type="term" value="P:copper ion export"/>
    <property type="evidence" value="ECO:0007669"/>
    <property type="project" value="TreeGrafter"/>
</dbReference>
<feature type="domain" description="CusB-like beta-barrel" evidence="4">
    <location>
        <begin position="232"/>
        <end position="298"/>
    </location>
</feature>
<dbReference type="Gene3D" id="1.10.287.470">
    <property type="entry name" value="Helix hairpin bin"/>
    <property type="match status" value="1"/>
</dbReference>
<keyword evidence="7" id="KW-1185">Reference proteome</keyword>
<proteinExistence type="predicted"/>
<dbReference type="RefSeq" id="WP_089399107.1">
    <property type="nucleotide sequence ID" value="NZ_FZOT01000004.1"/>
</dbReference>
<dbReference type="AlphaFoldDB" id="A0A239G7H3"/>
<feature type="signal peptide" evidence="2">
    <location>
        <begin position="1"/>
        <end position="32"/>
    </location>
</feature>
<sequence>MIQPNENRNRSASIRSTLIAATMLCAASAACAADYPTIPLTPAQETNIGVRVEKITAAAAGTGAVLRLPGSAVFPTRAIQLLSAPAAGVVESIQAEPMEAVAAGAALVTLRSPQLLQWQREYLQAALQARLAGEKLRRDQELFREGIVAESRLQESRSSFLQLEAAQNELRQSLRLAGMSDKGIAALADSRNLSSTLTISAPRKGVVIEQMTAIGQRVDAGAPLAKVAQDSQLWLELHATRQQAALLREGDAVEVEGCARPGKISAISPQLQASSQTLTVRVPLPSASDCVRPNQHVEGVVRTRAAPEGALRVSGAAIAGSGERNVVFLRQKGGFKPVEVEVVGRDAGSASVRGALRAGDEVATGGLAALKGMWLGLGSPAGEGK</sequence>
<dbReference type="OrthoDB" id="9806939at2"/>
<evidence type="ECO:0000256" key="1">
    <source>
        <dbReference type="ARBA" id="ARBA00022448"/>
    </source>
</evidence>
<dbReference type="InterPro" id="IPR051909">
    <property type="entry name" value="MFP_Cation_Efflux"/>
</dbReference>
<dbReference type="InterPro" id="IPR058792">
    <property type="entry name" value="Beta-barrel_RND_2"/>
</dbReference>
<dbReference type="PANTHER" id="PTHR30097">
    <property type="entry name" value="CATION EFFLUX SYSTEM PROTEIN CUSB"/>
    <property type="match status" value="1"/>
</dbReference>
<dbReference type="GO" id="GO:0046914">
    <property type="term" value="F:transition metal ion binding"/>
    <property type="evidence" value="ECO:0007669"/>
    <property type="project" value="TreeGrafter"/>
</dbReference>
<dbReference type="Pfam" id="PF25919">
    <property type="entry name" value="BSH_CusB"/>
    <property type="match status" value="1"/>
</dbReference>
<keyword evidence="1" id="KW-0813">Transport</keyword>
<evidence type="ECO:0000259" key="5">
    <source>
        <dbReference type="Pfam" id="PF25975"/>
    </source>
</evidence>
<dbReference type="Proteomes" id="UP000198284">
    <property type="component" value="Unassembled WGS sequence"/>
</dbReference>
<dbReference type="InterPro" id="IPR058649">
    <property type="entry name" value="CzcB_C"/>
</dbReference>
<dbReference type="GO" id="GO:0015679">
    <property type="term" value="P:plasma membrane copper ion transport"/>
    <property type="evidence" value="ECO:0007669"/>
    <property type="project" value="TreeGrafter"/>
</dbReference>
<gene>
    <name evidence="6" type="ORF">SAMN06265795_104280</name>
</gene>
<feature type="domain" description="CzcB-like C-terminal circularly permuted SH3-like" evidence="5">
    <location>
        <begin position="312"/>
        <end position="366"/>
    </location>
</feature>
<organism evidence="6 7">
    <name type="scientific">Noviherbaspirillum humi</name>
    <dbReference type="NCBI Taxonomy" id="1688639"/>
    <lineage>
        <taxon>Bacteria</taxon>
        <taxon>Pseudomonadati</taxon>
        <taxon>Pseudomonadota</taxon>
        <taxon>Betaproteobacteria</taxon>
        <taxon>Burkholderiales</taxon>
        <taxon>Oxalobacteraceae</taxon>
        <taxon>Noviherbaspirillum</taxon>
    </lineage>
</organism>
<evidence type="ECO:0000259" key="4">
    <source>
        <dbReference type="Pfam" id="PF25954"/>
    </source>
</evidence>
<dbReference type="Pfam" id="PF25954">
    <property type="entry name" value="Beta-barrel_RND_2"/>
    <property type="match status" value="1"/>
</dbReference>
<evidence type="ECO:0000259" key="3">
    <source>
        <dbReference type="Pfam" id="PF25919"/>
    </source>
</evidence>
<dbReference type="Gene3D" id="2.40.50.100">
    <property type="match status" value="1"/>
</dbReference>
<keyword evidence="2" id="KW-0732">Signal</keyword>
<dbReference type="Pfam" id="PF25975">
    <property type="entry name" value="CzcB_C"/>
    <property type="match status" value="1"/>
</dbReference>
<dbReference type="SUPFAM" id="SSF111369">
    <property type="entry name" value="HlyD-like secretion proteins"/>
    <property type="match status" value="1"/>
</dbReference>
<feature type="chain" id="PRO_5012557176" evidence="2">
    <location>
        <begin position="33"/>
        <end position="385"/>
    </location>
</feature>
<dbReference type="PANTHER" id="PTHR30097:SF4">
    <property type="entry name" value="SLR6042 PROTEIN"/>
    <property type="match status" value="1"/>
</dbReference>
<name>A0A239G7H3_9BURK</name>
<evidence type="ECO:0000256" key="2">
    <source>
        <dbReference type="SAM" id="SignalP"/>
    </source>
</evidence>
<evidence type="ECO:0000313" key="7">
    <source>
        <dbReference type="Proteomes" id="UP000198284"/>
    </source>
</evidence>
<protein>
    <submittedName>
        <fullName evidence="6">Multidrug efflux pump subunit AcrA (Membrane-fusion protein)</fullName>
    </submittedName>
</protein>
<feature type="domain" description="CusB-like barrel-sandwich hybrid" evidence="3">
    <location>
        <begin position="80"/>
        <end position="228"/>
    </location>
</feature>